<comment type="caution">
    <text evidence="1">The sequence shown here is derived from an EMBL/GenBank/DDBJ whole genome shotgun (WGS) entry which is preliminary data.</text>
</comment>
<evidence type="ECO:0000313" key="2">
    <source>
        <dbReference type="Proteomes" id="UP000542695"/>
    </source>
</evidence>
<dbReference type="Proteomes" id="UP000542695">
    <property type="component" value="Unassembled WGS sequence"/>
</dbReference>
<reference evidence="1 2" key="1">
    <citation type="submission" date="2020-04" db="EMBL/GenBank/DDBJ databases">
        <title>Molecular characterization of pseudomonads from Agaricus bisporus reveal novel blotch 2 pathogens in Western Europe.</title>
        <authorList>
            <person name="Taparia T."/>
            <person name="Krijger M."/>
            <person name="Haynes E."/>
            <person name="Elpinstone J.G."/>
            <person name="Noble R."/>
            <person name="Van Der Wolf J."/>
        </authorList>
    </citation>
    <scope>NUCLEOTIDE SEQUENCE [LARGE SCALE GENOMIC DNA]</scope>
    <source>
        <strain evidence="1 2">P7765</strain>
    </source>
</reference>
<dbReference type="RefSeq" id="WP_044046885.1">
    <property type="nucleotide sequence ID" value="NZ_CP087183.1"/>
</dbReference>
<proteinExistence type="predicted"/>
<name>A0A550FDD3_PSEPU</name>
<dbReference type="AlphaFoldDB" id="A0A550FDD3"/>
<dbReference type="EMBL" id="JACARV010000054">
    <property type="protein sequence ID" value="NWC82190.1"/>
    <property type="molecule type" value="Genomic_DNA"/>
</dbReference>
<sequence length="93" mass="9870">MSTSLTMALPEDILAVPKQTDAGIPVDAITCAVERANAVLLLLEDQFECDAPRLANRVIAAALWDVRGTLGLIRTLVIHADESSRRSVSGGAQ</sequence>
<organism evidence="1 2">
    <name type="scientific">Pseudomonas putida</name>
    <name type="common">Arthrobacter siderocapsulatus</name>
    <dbReference type="NCBI Taxonomy" id="303"/>
    <lineage>
        <taxon>Bacteria</taxon>
        <taxon>Pseudomonadati</taxon>
        <taxon>Pseudomonadota</taxon>
        <taxon>Gammaproteobacteria</taxon>
        <taxon>Pseudomonadales</taxon>
        <taxon>Pseudomonadaceae</taxon>
        <taxon>Pseudomonas</taxon>
    </lineage>
</organism>
<gene>
    <name evidence="1" type="ORF">HX798_18145</name>
</gene>
<protein>
    <submittedName>
        <fullName evidence="1">Uncharacterized protein</fullName>
    </submittedName>
</protein>
<accession>A0A550FDD3</accession>
<evidence type="ECO:0000313" key="1">
    <source>
        <dbReference type="EMBL" id="NWC82190.1"/>
    </source>
</evidence>